<evidence type="ECO:0000256" key="3">
    <source>
        <dbReference type="ARBA" id="ARBA00023242"/>
    </source>
</evidence>
<organism evidence="7 8">
    <name type="scientific">Striga asiatica</name>
    <name type="common">Asiatic witchweed</name>
    <name type="synonym">Buchnera asiatica</name>
    <dbReference type="NCBI Taxonomy" id="4170"/>
    <lineage>
        <taxon>Eukaryota</taxon>
        <taxon>Viridiplantae</taxon>
        <taxon>Streptophyta</taxon>
        <taxon>Embryophyta</taxon>
        <taxon>Tracheophyta</taxon>
        <taxon>Spermatophyta</taxon>
        <taxon>Magnoliopsida</taxon>
        <taxon>eudicotyledons</taxon>
        <taxon>Gunneridae</taxon>
        <taxon>Pentapetalae</taxon>
        <taxon>asterids</taxon>
        <taxon>lamiids</taxon>
        <taxon>Lamiales</taxon>
        <taxon>Orobanchaceae</taxon>
        <taxon>Buchnereae</taxon>
        <taxon>Striga</taxon>
    </lineage>
</organism>
<dbReference type="Pfam" id="PF01918">
    <property type="entry name" value="Alba"/>
    <property type="match status" value="1"/>
</dbReference>
<evidence type="ECO:0000256" key="4">
    <source>
        <dbReference type="SAM" id="MobiDB-lite"/>
    </source>
</evidence>
<reference evidence="8" key="1">
    <citation type="journal article" date="2019" name="Curr. Biol.">
        <title>Genome Sequence of Striga asiatica Provides Insight into the Evolution of Plant Parasitism.</title>
        <authorList>
            <person name="Yoshida S."/>
            <person name="Kim S."/>
            <person name="Wafula E.K."/>
            <person name="Tanskanen J."/>
            <person name="Kim Y.M."/>
            <person name="Honaas L."/>
            <person name="Yang Z."/>
            <person name="Spallek T."/>
            <person name="Conn C.E."/>
            <person name="Ichihashi Y."/>
            <person name="Cheong K."/>
            <person name="Cui S."/>
            <person name="Der J.P."/>
            <person name="Gundlach H."/>
            <person name="Jiao Y."/>
            <person name="Hori C."/>
            <person name="Ishida J.K."/>
            <person name="Kasahara H."/>
            <person name="Kiba T."/>
            <person name="Kim M.S."/>
            <person name="Koo N."/>
            <person name="Laohavisit A."/>
            <person name="Lee Y.H."/>
            <person name="Lumba S."/>
            <person name="McCourt P."/>
            <person name="Mortimer J.C."/>
            <person name="Mutuku J.M."/>
            <person name="Nomura T."/>
            <person name="Sasaki-Sekimoto Y."/>
            <person name="Seto Y."/>
            <person name="Wang Y."/>
            <person name="Wakatake T."/>
            <person name="Sakakibara H."/>
            <person name="Demura T."/>
            <person name="Yamaguchi S."/>
            <person name="Yoneyama K."/>
            <person name="Manabe R.I."/>
            <person name="Nelson D.C."/>
            <person name="Schulman A.H."/>
            <person name="Timko M.P."/>
            <person name="dePamphilis C.W."/>
            <person name="Choi D."/>
            <person name="Shirasu K."/>
        </authorList>
    </citation>
    <scope>NUCLEOTIDE SEQUENCE [LARGE SCALE GENOMIC DNA]</scope>
    <source>
        <strain evidence="8">cv. UVA1</strain>
    </source>
</reference>
<protein>
    <submittedName>
        <fullName evidence="7">Alba DNA/RNA-binding protein</fullName>
    </submittedName>
</protein>
<keyword evidence="5" id="KW-0472">Membrane</keyword>
<comment type="similarity">
    <text evidence="2">Belongs to the histone-like Alba family.</text>
</comment>
<dbReference type="Gene3D" id="3.30.110.20">
    <property type="entry name" value="Alba-like domain"/>
    <property type="match status" value="1"/>
</dbReference>
<dbReference type="InterPro" id="IPR036882">
    <property type="entry name" value="Alba-like_dom_sf"/>
</dbReference>
<evidence type="ECO:0000313" key="8">
    <source>
        <dbReference type="Proteomes" id="UP000325081"/>
    </source>
</evidence>
<dbReference type="Proteomes" id="UP000325081">
    <property type="component" value="Unassembled WGS sequence"/>
</dbReference>
<dbReference type="PANTHER" id="PTHR13516:SF3">
    <property type="entry name" value="ALBA DNA_RNA-BINDING PROTEIN"/>
    <property type="match status" value="1"/>
</dbReference>
<keyword evidence="5" id="KW-0812">Transmembrane</keyword>
<feature type="domain" description="DNA/RNA-binding protein Alba-like" evidence="6">
    <location>
        <begin position="32"/>
        <end position="55"/>
    </location>
</feature>
<keyword evidence="8" id="KW-1185">Reference proteome</keyword>
<accession>A0A5A7Q842</accession>
<feature type="region of interest" description="Disordered" evidence="4">
    <location>
        <begin position="1"/>
        <end position="20"/>
    </location>
</feature>
<dbReference type="OrthoDB" id="424402at2759"/>
<dbReference type="PANTHER" id="PTHR13516">
    <property type="entry name" value="RIBONUCLEASE P SUBUNIT P25"/>
    <property type="match status" value="1"/>
</dbReference>
<feature type="transmembrane region" description="Helical" evidence="5">
    <location>
        <begin position="247"/>
        <end position="264"/>
    </location>
</feature>
<dbReference type="EMBL" id="BKCP01006071">
    <property type="protein sequence ID" value="GER41142.1"/>
    <property type="molecule type" value="Genomic_DNA"/>
</dbReference>
<evidence type="ECO:0000313" key="7">
    <source>
        <dbReference type="EMBL" id="GER41142.1"/>
    </source>
</evidence>
<evidence type="ECO:0000259" key="6">
    <source>
        <dbReference type="Pfam" id="PF01918"/>
    </source>
</evidence>
<comment type="caution">
    <text evidence="7">The sequence shown here is derived from an EMBL/GenBank/DDBJ whole genome shotgun (WGS) entry which is preliminary data.</text>
</comment>
<dbReference type="InterPro" id="IPR002775">
    <property type="entry name" value="DNA/RNA-bd_Alba-like"/>
</dbReference>
<proteinExistence type="inferred from homology"/>
<dbReference type="InterPro" id="IPR051958">
    <property type="entry name" value="Alba-like_NAB"/>
</dbReference>
<gene>
    <name evidence="7" type="ORF">STAS_17851</name>
</gene>
<dbReference type="SUPFAM" id="SSF82704">
    <property type="entry name" value="AlbA-like"/>
    <property type="match status" value="1"/>
</dbReference>
<evidence type="ECO:0000256" key="2">
    <source>
        <dbReference type="ARBA" id="ARBA00008018"/>
    </source>
</evidence>
<comment type="subcellular location">
    <subcellularLocation>
        <location evidence="1">Nucleus</location>
    </subcellularLocation>
</comment>
<keyword evidence="5" id="KW-1133">Transmembrane helix</keyword>
<sequence>MDRYQKVQKPKPESPVNQNEIRITSQGLERRVREIVLKAMGQAISKTVAVAEIVKVAISGSDPYFYILPFLYNVKIYKCFPFKTEKGSSASSGHRYQFNTKLHQTQIKVDSSTIIHLNNASLLDKHMEVTTLIHMDGEEDVVEGGAEAGTEADILTTEKMVDIKVGIPVVMVDIRVATQVEMGVIVVATLVDILTGGEVAGVGVGAIEVMDMEGAEVAAAEALHEAVEGWEAVVGPGVAAIKHSRELVLCLLLGLILLALPFFQL</sequence>
<evidence type="ECO:0000256" key="1">
    <source>
        <dbReference type="ARBA" id="ARBA00004123"/>
    </source>
</evidence>
<dbReference type="AlphaFoldDB" id="A0A5A7Q842"/>
<name>A0A5A7Q842_STRAF</name>
<dbReference type="GO" id="GO:0003723">
    <property type="term" value="F:RNA binding"/>
    <property type="evidence" value="ECO:0007669"/>
    <property type="project" value="TreeGrafter"/>
</dbReference>
<keyword evidence="3" id="KW-0539">Nucleus</keyword>
<evidence type="ECO:0000256" key="5">
    <source>
        <dbReference type="SAM" id="Phobius"/>
    </source>
</evidence>
<dbReference type="GO" id="GO:0005634">
    <property type="term" value="C:nucleus"/>
    <property type="evidence" value="ECO:0007669"/>
    <property type="project" value="UniProtKB-SubCell"/>
</dbReference>